<dbReference type="EMBL" id="HBUF01085813">
    <property type="protein sequence ID" value="CAG6634305.1"/>
    <property type="molecule type" value="Transcribed_RNA"/>
</dbReference>
<organism evidence="2">
    <name type="scientific">Cacopsylla melanoneura</name>
    <dbReference type="NCBI Taxonomy" id="428564"/>
    <lineage>
        <taxon>Eukaryota</taxon>
        <taxon>Metazoa</taxon>
        <taxon>Ecdysozoa</taxon>
        <taxon>Arthropoda</taxon>
        <taxon>Hexapoda</taxon>
        <taxon>Insecta</taxon>
        <taxon>Pterygota</taxon>
        <taxon>Neoptera</taxon>
        <taxon>Paraneoptera</taxon>
        <taxon>Hemiptera</taxon>
        <taxon>Sternorrhyncha</taxon>
        <taxon>Psylloidea</taxon>
        <taxon>Psyllidae</taxon>
        <taxon>Psyllinae</taxon>
        <taxon>Cacopsylla</taxon>
    </lineage>
</organism>
<reference evidence="2" key="1">
    <citation type="submission" date="2021-05" db="EMBL/GenBank/DDBJ databases">
        <authorList>
            <person name="Alioto T."/>
            <person name="Alioto T."/>
            <person name="Gomez Garrido J."/>
        </authorList>
    </citation>
    <scope>NUCLEOTIDE SEQUENCE</scope>
</reference>
<dbReference type="EMBL" id="HBUF01085810">
    <property type="protein sequence ID" value="CAG6634282.1"/>
    <property type="molecule type" value="Transcribed_RNA"/>
</dbReference>
<sequence length="252" mass="27320">MNHTNIYAQTFGARTPLPKPLNTPAPGAYNPEKATDSLSNHTNLPAYTFRTNNHIEKPSNTPGPNVYCPEKATDALSNHTNIYAQSFGARTALPKPMDTPAPNVYCPEKATDALSNHVNIYAQTFGTRTSLGKPLEGPGPGTYNYSNPDSIKPKSPAYSVASRHQMPGDTTAKPGPGAYSPEKTRIDIPPAHSFGIRHSPFITNLHDINRAIFSNTEGSGRSERTVVRHTHTVQVAPVVTHHTVQHTVQVAQ</sequence>
<name>A0A8D8QMN0_9HEMI</name>
<dbReference type="PANTHER" id="PTHR21580">
    <property type="entry name" value="SHIPPO-1-RELATED"/>
    <property type="match status" value="1"/>
</dbReference>
<protein>
    <submittedName>
        <fullName evidence="2">Outer dense fiber protein 3</fullName>
    </submittedName>
</protein>
<feature type="region of interest" description="Disordered" evidence="1">
    <location>
        <begin position="139"/>
        <end position="180"/>
    </location>
</feature>
<dbReference type="InterPro" id="IPR051291">
    <property type="entry name" value="CIMAP"/>
</dbReference>
<dbReference type="InterPro" id="IPR010736">
    <property type="entry name" value="SHIPPO-rpt"/>
</dbReference>
<evidence type="ECO:0000256" key="1">
    <source>
        <dbReference type="SAM" id="MobiDB-lite"/>
    </source>
</evidence>
<feature type="region of interest" description="Disordered" evidence="1">
    <location>
        <begin position="1"/>
        <end position="39"/>
    </location>
</feature>
<evidence type="ECO:0000313" key="2">
    <source>
        <dbReference type="EMBL" id="CAG6634275.1"/>
    </source>
</evidence>
<dbReference type="GO" id="GO:0005856">
    <property type="term" value="C:cytoskeleton"/>
    <property type="evidence" value="ECO:0007669"/>
    <property type="project" value="TreeGrafter"/>
</dbReference>
<dbReference type="EMBL" id="HBUF01085814">
    <property type="protein sequence ID" value="CAG6634313.1"/>
    <property type="molecule type" value="Transcribed_RNA"/>
</dbReference>
<accession>A0A8D8QMN0</accession>
<dbReference type="AlphaFoldDB" id="A0A8D8QMN0"/>
<proteinExistence type="predicted"/>
<dbReference type="PANTHER" id="PTHR21580:SF28">
    <property type="entry name" value="BOREALIN N-TERMINAL DOMAIN-CONTAINING PROTEIN-RELATED"/>
    <property type="match status" value="1"/>
</dbReference>
<dbReference type="EMBL" id="HBUF01085809">
    <property type="protein sequence ID" value="CAG6634275.1"/>
    <property type="molecule type" value="Transcribed_RNA"/>
</dbReference>
<dbReference type="Pfam" id="PF07004">
    <property type="entry name" value="SHIPPO-rpt"/>
    <property type="match status" value="4"/>
</dbReference>